<dbReference type="InParanoid" id="A0A1X7SXD2"/>
<dbReference type="PRINTS" id="PR01217">
    <property type="entry name" value="PRICHEXTENSN"/>
</dbReference>
<dbReference type="AlphaFoldDB" id="A0A1X7SXD2"/>
<protein>
    <submittedName>
        <fullName evidence="1">Uncharacterized protein</fullName>
    </submittedName>
</protein>
<accession>A0A1X7SXD2</accession>
<reference evidence="1" key="1">
    <citation type="submission" date="2017-05" db="UniProtKB">
        <authorList>
            <consortium name="EnsemblMetazoa"/>
        </authorList>
    </citation>
    <scope>IDENTIFICATION</scope>
</reference>
<evidence type="ECO:0000313" key="1">
    <source>
        <dbReference type="EnsemblMetazoa" id="Aqu2.1.06822_001"/>
    </source>
</evidence>
<sequence length="101" mass="11141">MVASNTMLKVLIMDCFEHGSSPYFIQIQPSLFLEFTAGPPLPLWPLPWPPPSLPWPPPPLPSPPPPLPWPAAPLFCPSPPPWPPPLPAPLPPPRQCFHLPL</sequence>
<name>A0A1X7SXD2_AMPQE</name>
<proteinExistence type="predicted"/>
<organism evidence="1">
    <name type="scientific">Amphimedon queenslandica</name>
    <name type="common">Sponge</name>
    <dbReference type="NCBI Taxonomy" id="400682"/>
    <lineage>
        <taxon>Eukaryota</taxon>
        <taxon>Metazoa</taxon>
        <taxon>Porifera</taxon>
        <taxon>Demospongiae</taxon>
        <taxon>Heteroscleromorpha</taxon>
        <taxon>Haplosclerida</taxon>
        <taxon>Niphatidae</taxon>
        <taxon>Amphimedon</taxon>
    </lineage>
</organism>
<dbReference type="EnsemblMetazoa" id="Aqu2.1.06822_001">
    <property type="protein sequence ID" value="Aqu2.1.06822_001"/>
    <property type="gene ID" value="Aqu2.1.06822"/>
</dbReference>